<gene>
    <name evidence="4" type="ORF">PMG11_09791</name>
</gene>
<dbReference type="PANTHER" id="PTHR30575:SF0">
    <property type="entry name" value="XAA-ARG DIPEPTIDASE"/>
    <property type="match status" value="1"/>
</dbReference>
<dbReference type="Gene3D" id="3.40.630.10">
    <property type="entry name" value="Zn peptidases"/>
    <property type="match status" value="1"/>
</dbReference>
<evidence type="ECO:0000256" key="1">
    <source>
        <dbReference type="ARBA" id="ARBA00006247"/>
    </source>
</evidence>
<dbReference type="EMBL" id="CDHK01000010">
    <property type="protein sequence ID" value="CEJ61254.1"/>
    <property type="molecule type" value="Genomic_DNA"/>
</dbReference>
<evidence type="ECO:0000313" key="4">
    <source>
        <dbReference type="EMBL" id="CEJ61254.1"/>
    </source>
</evidence>
<proteinExistence type="inferred from homology"/>
<dbReference type="AlphaFoldDB" id="A0A0F7TX42"/>
<dbReference type="PANTHER" id="PTHR30575">
    <property type="entry name" value="PEPTIDASE M20"/>
    <property type="match status" value="1"/>
</dbReference>
<dbReference type="NCBIfam" id="TIGR01891">
    <property type="entry name" value="amidohydrolases"/>
    <property type="match status" value="1"/>
</dbReference>
<accession>A0A0F7TX42</accession>
<name>A0A0F7TX42_PENBI</name>
<dbReference type="InterPro" id="IPR052030">
    <property type="entry name" value="Peptidase_M20/M20A_hydrolases"/>
</dbReference>
<dbReference type="FunFam" id="3.30.70.360:FF:000004">
    <property type="entry name" value="Peptidase M20 domain-containing protein 2"/>
    <property type="match status" value="1"/>
</dbReference>
<keyword evidence="5" id="KW-1185">Reference proteome</keyword>
<dbReference type="Pfam" id="PF01546">
    <property type="entry name" value="Peptidase_M20"/>
    <property type="match status" value="1"/>
</dbReference>
<comment type="similarity">
    <text evidence="1 2">Belongs to the peptidase M20A family.</text>
</comment>
<reference evidence="5" key="1">
    <citation type="journal article" date="2015" name="Genome Announc.">
        <title>Draft genome sequence of the fungus Penicillium brasilianum MG11.</title>
        <authorList>
            <person name="Horn F."/>
            <person name="Linde J."/>
            <person name="Mattern D.J."/>
            <person name="Walther G."/>
            <person name="Guthke R."/>
            <person name="Brakhage A.A."/>
            <person name="Valiante V."/>
        </authorList>
    </citation>
    <scope>NUCLEOTIDE SEQUENCE [LARGE SCALE GENOMIC DNA]</scope>
    <source>
        <strain evidence="5">MG11</strain>
    </source>
</reference>
<dbReference type="InterPro" id="IPR036264">
    <property type="entry name" value="Bact_exopeptidase_dim_dom"/>
</dbReference>
<evidence type="ECO:0000313" key="5">
    <source>
        <dbReference type="Proteomes" id="UP000042958"/>
    </source>
</evidence>
<dbReference type="Proteomes" id="UP000042958">
    <property type="component" value="Unassembled WGS sequence"/>
</dbReference>
<dbReference type="STRING" id="104259.A0A0F7TX42"/>
<protein>
    <recommendedName>
        <fullName evidence="2">Peptidase M20 domain-containing protein 2</fullName>
    </recommendedName>
</protein>
<feature type="domain" description="Peptidase M20 dimerisation" evidence="3">
    <location>
        <begin position="179"/>
        <end position="274"/>
    </location>
</feature>
<dbReference type="InterPro" id="IPR017439">
    <property type="entry name" value="Amidohydrolase"/>
</dbReference>
<dbReference type="CDD" id="cd05672">
    <property type="entry name" value="M20_ACY1L2-like"/>
    <property type="match status" value="1"/>
</dbReference>
<dbReference type="GO" id="GO:0016805">
    <property type="term" value="F:dipeptidase activity"/>
    <property type="evidence" value="ECO:0007669"/>
    <property type="project" value="InterPro"/>
</dbReference>
<dbReference type="PIRSF" id="PIRSF037226">
    <property type="entry name" value="Amidohydrolase_ACY1L2_prd"/>
    <property type="match status" value="1"/>
</dbReference>
<evidence type="ECO:0000256" key="2">
    <source>
        <dbReference type="PIRNR" id="PIRNR037226"/>
    </source>
</evidence>
<dbReference type="OrthoDB" id="6119954at2759"/>
<dbReference type="InterPro" id="IPR011650">
    <property type="entry name" value="Peptidase_M20_dimer"/>
</dbReference>
<dbReference type="InterPro" id="IPR017144">
    <property type="entry name" value="Xaa-Arg_dipeptidase"/>
</dbReference>
<dbReference type="InterPro" id="IPR002933">
    <property type="entry name" value="Peptidase_M20"/>
</dbReference>
<sequence length="440" mass="48141">MAEHMTLQSVDMIEEVVSAVDAASDELRRLSLEIFNNPETIFVEFKACELLSNWLENRGWKVSRGVYGLKTAFEARFSLVEGGRTVCFNAEYDALPGLGHACGHNLIATSSLASAVALEHVLKTHRFPGTIVVMGTPGEESGGGKWIMATNGAWKGFDACVMTHGMRNFSTPLCLTKASWKLRARFHGQSAHAATAPWTGLNACDAIVHAYTAISMLRQHLEKGSTIQGCILEAGKASNIIPDYAEGLFSIRAPTMQKLDELKSRFEPIFGAAAAATGCSVELDWTALYEDVVSNETLAEQYRNYMIQHLGIEPEQLLTLEESRMLHDQPGCSDFGSCSYICPGIQAMFSINATDFPHSIGFREASAGEFAHQEALKAGQANALISLDVLINHDFADKVKAEFIAVMKKGGRWNRHLVFIPREIYPVQGSFRPMSAGIVS</sequence>
<dbReference type="SUPFAM" id="SSF53187">
    <property type="entry name" value="Zn-dependent exopeptidases"/>
    <property type="match status" value="1"/>
</dbReference>
<dbReference type="Pfam" id="PF07687">
    <property type="entry name" value="M20_dimer"/>
    <property type="match status" value="1"/>
</dbReference>
<dbReference type="Gene3D" id="3.30.70.360">
    <property type="match status" value="1"/>
</dbReference>
<dbReference type="SUPFAM" id="SSF55031">
    <property type="entry name" value="Bacterial exopeptidase dimerisation domain"/>
    <property type="match status" value="1"/>
</dbReference>
<organism evidence="4 5">
    <name type="scientific">Penicillium brasilianum</name>
    <dbReference type="NCBI Taxonomy" id="104259"/>
    <lineage>
        <taxon>Eukaryota</taxon>
        <taxon>Fungi</taxon>
        <taxon>Dikarya</taxon>
        <taxon>Ascomycota</taxon>
        <taxon>Pezizomycotina</taxon>
        <taxon>Eurotiomycetes</taxon>
        <taxon>Eurotiomycetidae</taxon>
        <taxon>Eurotiales</taxon>
        <taxon>Aspergillaceae</taxon>
        <taxon>Penicillium</taxon>
    </lineage>
</organism>
<evidence type="ECO:0000259" key="3">
    <source>
        <dbReference type="Pfam" id="PF07687"/>
    </source>
</evidence>